<accession>A0A8T0S846</accession>
<dbReference type="InterPro" id="IPR035995">
    <property type="entry name" value="Bowman-Birk_prot_inh"/>
</dbReference>
<evidence type="ECO:0000256" key="2">
    <source>
        <dbReference type="ARBA" id="ARBA00022690"/>
    </source>
</evidence>
<keyword evidence="4" id="KW-1015">Disulfide bond</keyword>
<dbReference type="SMART" id="SM00269">
    <property type="entry name" value="BowB"/>
    <property type="match status" value="1"/>
</dbReference>
<keyword evidence="9" id="KW-1185">Reference proteome</keyword>
<dbReference type="SUPFAM" id="SSF57247">
    <property type="entry name" value="Bowman-Birk inhibitor, BBI"/>
    <property type="match status" value="1"/>
</dbReference>
<dbReference type="EMBL" id="CM029046">
    <property type="protein sequence ID" value="KAG2592943.1"/>
    <property type="molecule type" value="Genomic_DNA"/>
</dbReference>
<protein>
    <recommendedName>
        <fullName evidence="7">Bowman-Birk serine protease inhibitors family domain-containing protein</fullName>
    </recommendedName>
</protein>
<name>A0A8T0S846_PANVG</name>
<feature type="domain" description="Bowman-Birk serine protease inhibitors family" evidence="7">
    <location>
        <begin position="74"/>
        <end position="132"/>
    </location>
</feature>
<sequence>MTRQEQEIQAKDLPVATLAVVVVKVDNQRIMRPQVLLVTLGILVLLATLPLGKGNLEEGRAALAEGTNARTWPCCDKCGLCLRMYPPMCTCLDVSERGCHPECRSCVKYTADSGIRKEPPFYRCADMVSWSPTSASAAARLQLLLRSLGCGHLLLDAFSSFLTVYGIKD</sequence>
<organism evidence="8 9">
    <name type="scientific">Panicum virgatum</name>
    <name type="common">Blackwell switchgrass</name>
    <dbReference type="NCBI Taxonomy" id="38727"/>
    <lineage>
        <taxon>Eukaryota</taxon>
        <taxon>Viridiplantae</taxon>
        <taxon>Streptophyta</taxon>
        <taxon>Embryophyta</taxon>
        <taxon>Tracheophyta</taxon>
        <taxon>Spermatophyta</taxon>
        <taxon>Magnoliopsida</taxon>
        <taxon>Liliopsida</taxon>
        <taxon>Poales</taxon>
        <taxon>Poaceae</taxon>
        <taxon>PACMAD clade</taxon>
        <taxon>Panicoideae</taxon>
        <taxon>Panicodae</taxon>
        <taxon>Paniceae</taxon>
        <taxon>Panicinae</taxon>
        <taxon>Panicum</taxon>
        <taxon>Panicum sect. Hiantes</taxon>
    </lineage>
</organism>
<feature type="transmembrane region" description="Helical" evidence="6">
    <location>
        <begin position="35"/>
        <end position="52"/>
    </location>
</feature>
<proteinExistence type="inferred from homology"/>
<evidence type="ECO:0000256" key="4">
    <source>
        <dbReference type="ARBA" id="ARBA00023157"/>
    </source>
</evidence>
<keyword evidence="6" id="KW-0812">Transmembrane</keyword>
<evidence type="ECO:0000256" key="6">
    <source>
        <dbReference type="SAM" id="Phobius"/>
    </source>
</evidence>
<comment type="caution">
    <text evidence="8">The sequence shown here is derived from an EMBL/GenBank/DDBJ whole genome shotgun (WGS) entry which is preliminary data.</text>
</comment>
<keyword evidence="6" id="KW-1133">Transmembrane helix</keyword>
<evidence type="ECO:0000256" key="3">
    <source>
        <dbReference type="ARBA" id="ARBA00022900"/>
    </source>
</evidence>
<evidence type="ECO:0000259" key="7">
    <source>
        <dbReference type="SMART" id="SM00269"/>
    </source>
</evidence>
<dbReference type="PANTHER" id="PTHR33479">
    <property type="entry name" value="BOWMAN-BIRK TYPE BRAN TRYPSIN INHIBITOR"/>
    <property type="match status" value="1"/>
</dbReference>
<dbReference type="GO" id="GO:0004867">
    <property type="term" value="F:serine-type endopeptidase inhibitor activity"/>
    <property type="evidence" value="ECO:0007669"/>
    <property type="project" value="UniProtKB-KW"/>
</dbReference>
<dbReference type="Gene3D" id="2.10.69.10">
    <property type="entry name" value="Cysteine Protease (Bromelain) Inhibitor, subunit H"/>
    <property type="match status" value="1"/>
</dbReference>
<reference evidence="8" key="1">
    <citation type="submission" date="2020-05" db="EMBL/GenBank/DDBJ databases">
        <title>WGS assembly of Panicum virgatum.</title>
        <authorList>
            <person name="Lovell J.T."/>
            <person name="Jenkins J."/>
            <person name="Shu S."/>
            <person name="Juenger T.E."/>
            <person name="Schmutz J."/>
        </authorList>
    </citation>
    <scope>NUCLEOTIDE SEQUENCE</scope>
    <source>
        <strain evidence="8">AP13</strain>
    </source>
</reference>
<evidence type="ECO:0000313" key="8">
    <source>
        <dbReference type="EMBL" id="KAG2592943.1"/>
    </source>
</evidence>
<evidence type="ECO:0000313" key="9">
    <source>
        <dbReference type="Proteomes" id="UP000823388"/>
    </source>
</evidence>
<keyword evidence="6" id="KW-0472">Membrane</keyword>
<dbReference type="Proteomes" id="UP000823388">
    <property type="component" value="Chromosome 5N"/>
</dbReference>
<evidence type="ECO:0000256" key="1">
    <source>
        <dbReference type="ARBA" id="ARBA00008506"/>
    </source>
</evidence>
<dbReference type="GO" id="GO:0005576">
    <property type="term" value="C:extracellular region"/>
    <property type="evidence" value="ECO:0007669"/>
    <property type="project" value="InterPro"/>
</dbReference>
<gene>
    <name evidence="8" type="ORF">PVAP13_5NG593855</name>
</gene>
<keyword evidence="2 5" id="KW-0646">Protease inhibitor</keyword>
<dbReference type="Pfam" id="PF00228">
    <property type="entry name" value="Bowman-Birk_leg"/>
    <property type="match status" value="1"/>
</dbReference>
<comment type="similarity">
    <text evidence="1 5">Belongs to the Bowman-Birk serine protease inhibitor family.</text>
</comment>
<keyword evidence="3 5" id="KW-0722">Serine protease inhibitor</keyword>
<dbReference type="CDD" id="cd00023">
    <property type="entry name" value="BBI"/>
    <property type="match status" value="1"/>
</dbReference>
<dbReference type="AlphaFoldDB" id="A0A8T0S846"/>
<dbReference type="InterPro" id="IPR000877">
    <property type="entry name" value="Prot_inh_BBI"/>
</dbReference>
<dbReference type="PANTHER" id="PTHR33479:SF8">
    <property type="entry name" value="BOWMAN-BIRK TYPE TRYPSIN INHIBITOR"/>
    <property type="match status" value="1"/>
</dbReference>
<evidence type="ECO:0000256" key="5">
    <source>
        <dbReference type="RuleBase" id="RU003856"/>
    </source>
</evidence>